<dbReference type="InterPro" id="IPR038081">
    <property type="entry name" value="CalX-like_sf"/>
</dbReference>
<accession>A0ABN1N1X4</accession>
<dbReference type="EMBL" id="BAAAFI010000029">
    <property type="protein sequence ID" value="GAA0879685.1"/>
    <property type="molecule type" value="Genomic_DNA"/>
</dbReference>
<organism evidence="1 2">
    <name type="scientific">Algoriphagus jejuensis</name>
    <dbReference type="NCBI Taxonomy" id="419934"/>
    <lineage>
        <taxon>Bacteria</taxon>
        <taxon>Pseudomonadati</taxon>
        <taxon>Bacteroidota</taxon>
        <taxon>Cytophagia</taxon>
        <taxon>Cytophagales</taxon>
        <taxon>Cyclobacteriaceae</taxon>
        <taxon>Algoriphagus</taxon>
    </lineage>
</organism>
<protein>
    <recommendedName>
        <fullName evidence="3">DUF4843 domain-containing protein</fullName>
    </recommendedName>
</protein>
<sequence>MKLNKIYVILTSIIASMTMMGCFSEQGDDVILQDSFVEFEDGRLPNGRTVSFVVLDPDQTDIVELQVNRVSTNSSTPITVDISVDPTSTAIAGVHYEFAAQSVTIPAGQFLASVKVKVLTGNIVPSETPDLVLKMTSASGAEISTSYGDLLLALRVICASRLAGTYKVFWEYLQTGDGEGGANQATTDFVIASADQVVLTELAIGSYQVSDISFGLYPGLINEPTPTGKIYEACGVITGDPSNADSYNDPFTINGTLNEDGTISITWSNTWGDGGDVVLTKQ</sequence>
<comment type="caution">
    <text evidence="1">The sequence shown here is derived from an EMBL/GenBank/DDBJ whole genome shotgun (WGS) entry which is preliminary data.</text>
</comment>
<evidence type="ECO:0000313" key="1">
    <source>
        <dbReference type="EMBL" id="GAA0879685.1"/>
    </source>
</evidence>
<name>A0ABN1N1X4_9BACT</name>
<dbReference type="SUPFAM" id="SSF141072">
    <property type="entry name" value="CalX-like"/>
    <property type="match status" value="1"/>
</dbReference>
<keyword evidence="2" id="KW-1185">Reference proteome</keyword>
<gene>
    <name evidence="1" type="ORF">GCM10009119_26540</name>
</gene>
<proteinExistence type="predicted"/>
<reference evidence="1 2" key="1">
    <citation type="journal article" date="2019" name="Int. J. Syst. Evol. Microbiol.">
        <title>The Global Catalogue of Microorganisms (GCM) 10K type strain sequencing project: providing services to taxonomists for standard genome sequencing and annotation.</title>
        <authorList>
            <consortium name="The Broad Institute Genomics Platform"/>
            <consortium name="The Broad Institute Genome Sequencing Center for Infectious Disease"/>
            <person name="Wu L."/>
            <person name="Ma J."/>
        </authorList>
    </citation>
    <scope>NUCLEOTIDE SEQUENCE [LARGE SCALE GENOMIC DNA]</scope>
    <source>
        <strain evidence="1 2">JCM 16112</strain>
    </source>
</reference>
<dbReference type="PROSITE" id="PS51257">
    <property type="entry name" value="PROKAR_LIPOPROTEIN"/>
    <property type="match status" value="1"/>
</dbReference>
<dbReference type="Gene3D" id="2.60.40.2030">
    <property type="match status" value="1"/>
</dbReference>
<evidence type="ECO:0008006" key="3">
    <source>
        <dbReference type="Google" id="ProtNLM"/>
    </source>
</evidence>
<dbReference type="RefSeq" id="WP_343852358.1">
    <property type="nucleotide sequence ID" value="NZ_BAAAFI010000029.1"/>
</dbReference>
<dbReference type="Proteomes" id="UP001500469">
    <property type="component" value="Unassembled WGS sequence"/>
</dbReference>
<evidence type="ECO:0000313" key="2">
    <source>
        <dbReference type="Proteomes" id="UP001500469"/>
    </source>
</evidence>